<organism evidence="1 2">
    <name type="scientific">Albula glossodonta</name>
    <name type="common">roundjaw bonefish</name>
    <dbReference type="NCBI Taxonomy" id="121402"/>
    <lineage>
        <taxon>Eukaryota</taxon>
        <taxon>Metazoa</taxon>
        <taxon>Chordata</taxon>
        <taxon>Craniata</taxon>
        <taxon>Vertebrata</taxon>
        <taxon>Euteleostomi</taxon>
        <taxon>Actinopterygii</taxon>
        <taxon>Neopterygii</taxon>
        <taxon>Teleostei</taxon>
        <taxon>Albuliformes</taxon>
        <taxon>Albulidae</taxon>
        <taxon>Albula</taxon>
    </lineage>
</organism>
<accession>A0A8T2PCJ2</accession>
<protein>
    <recommendedName>
        <fullName evidence="3">Ankyrin repeat domain-containing protein 40</fullName>
    </recommendedName>
</protein>
<dbReference type="Proteomes" id="UP000824540">
    <property type="component" value="Unassembled WGS sequence"/>
</dbReference>
<dbReference type="InterPro" id="IPR039195">
    <property type="entry name" value="ANKRD40"/>
</dbReference>
<evidence type="ECO:0008006" key="3">
    <source>
        <dbReference type="Google" id="ProtNLM"/>
    </source>
</evidence>
<evidence type="ECO:0000313" key="1">
    <source>
        <dbReference type="EMBL" id="KAG9350264.1"/>
    </source>
</evidence>
<dbReference type="EMBL" id="JAFBMS010000008">
    <property type="protein sequence ID" value="KAG9350264.1"/>
    <property type="molecule type" value="Genomic_DNA"/>
</dbReference>
<sequence>MSMPAFQPFFFTSTFPVNVQELVLKVRIQNPNARENDFIEVELDRQELTYRSLLRVCCRELGISSDHVEKIRKLPNTMLRKARISPAACSDKDVARLQDFQELEVVLEKAESLSLLSAGGQGSLTDRPCYNMKASKLTY</sequence>
<comment type="caution">
    <text evidence="1">The sequence shown here is derived from an EMBL/GenBank/DDBJ whole genome shotgun (WGS) entry which is preliminary data.</text>
</comment>
<gene>
    <name evidence="1" type="ORF">JZ751_026618</name>
</gene>
<dbReference type="AlphaFoldDB" id="A0A8T2PCJ2"/>
<name>A0A8T2PCJ2_9TELE</name>
<evidence type="ECO:0000313" key="2">
    <source>
        <dbReference type="Proteomes" id="UP000824540"/>
    </source>
</evidence>
<dbReference type="PANTHER" id="PTHR24192">
    <property type="entry name" value="ANKYRIN REPEAT DOMAIN 40"/>
    <property type="match status" value="1"/>
</dbReference>
<keyword evidence="2" id="KW-1185">Reference proteome</keyword>
<reference evidence="1" key="1">
    <citation type="thesis" date="2021" institute="BYU ScholarsArchive" country="Provo, UT, USA">
        <title>Applications of and Algorithms for Genome Assembly and Genomic Analyses with an Emphasis on Marine Teleosts.</title>
        <authorList>
            <person name="Pickett B.D."/>
        </authorList>
    </citation>
    <scope>NUCLEOTIDE SEQUENCE</scope>
    <source>
        <strain evidence="1">HI-2016</strain>
    </source>
</reference>
<proteinExistence type="predicted"/>
<dbReference type="PANTHER" id="PTHR24192:SF3">
    <property type="entry name" value="ANKYRIN REPEAT DOMAIN 40"/>
    <property type="match status" value="1"/>
</dbReference>
<dbReference type="OrthoDB" id="194358at2759"/>